<reference evidence="4" key="1">
    <citation type="submission" date="2021-02" db="EMBL/GenBank/DDBJ databases">
        <authorList>
            <person name="Nowell W R."/>
        </authorList>
    </citation>
    <scope>NUCLEOTIDE SEQUENCE</scope>
</reference>
<evidence type="ECO:0000313" key="3">
    <source>
        <dbReference type="EMBL" id="CAF3732526.1"/>
    </source>
</evidence>
<dbReference type="Proteomes" id="UP000663865">
    <property type="component" value="Unassembled WGS sequence"/>
</dbReference>
<dbReference type="Proteomes" id="UP000663838">
    <property type="component" value="Unassembled WGS sequence"/>
</dbReference>
<dbReference type="EMBL" id="CAJNYV010005248">
    <property type="protein sequence ID" value="CAF3732526.1"/>
    <property type="molecule type" value="Genomic_DNA"/>
</dbReference>
<evidence type="ECO:0000313" key="4">
    <source>
        <dbReference type="EMBL" id="CAF4897249.1"/>
    </source>
</evidence>
<organism evidence="4 5">
    <name type="scientific">Rotaria socialis</name>
    <dbReference type="NCBI Taxonomy" id="392032"/>
    <lineage>
        <taxon>Eukaryota</taxon>
        <taxon>Metazoa</taxon>
        <taxon>Spiralia</taxon>
        <taxon>Gnathifera</taxon>
        <taxon>Rotifera</taxon>
        <taxon>Eurotatoria</taxon>
        <taxon>Bdelloidea</taxon>
        <taxon>Philodinida</taxon>
        <taxon>Philodinidae</taxon>
        <taxon>Rotaria</taxon>
    </lineage>
</organism>
<dbReference type="EMBL" id="CAJOBS010005308">
    <property type="protein sequence ID" value="CAF4897249.1"/>
    <property type="molecule type" value="Genomic_DNA"/>
</dbReference>
<evidence type="ECO:0000256" key="1">
    <source>
        <dbReference type="SAM" id="Coils"/>
    </source>
</evidence>
<feature type="region of interest" description="Disordered" evidence="2">
    <location>
        <begin position="1"/>
        <end position="48"/>
    </location>
</feature>
<feature type="coiled-coil region" evidence="1">
    <location>
        <begin position="416"/>
        <end position="443"/>
    </location>
</feature>
<gene>
    <name evidence="3" type="ORF">KIK155_LOCUS28652</name>
    <name evidence="4" type="ORF">TOA249_LOCUS30447</name>
</gene>
<name>A0A821UZ00_9BILA</name>
<feature type="compositionally biased region" description="Polar residues" evidence="2">
    <location>
        <begin position="520"/>
        <end position="541"/>
    </location>
</feature>
<feature type="region of interest" description="Disordered" evidence="2">
    <location>
        <begin position="499"/>
        <end position="541"/>
    </location>
</feature>
<evidence type="ECO:0000256" key="2">
    <source>
        <dbReference type="SAM" id="MobiDB-lite"/>
    </source>
</evidence>
<sequence>MIGSDESSSENSDSSQTKTNNKSKTTKSNRRINPLTNQQTTNSNFNKNTTNQIHNQIKQHSQAQPINETSTNQLSSIHEFDSDHFIAKSNTSFPPYSIVFKHPQDIDKAPDIQLIEQFIIEWKNKNSTTLNITGRFGHEKSLLIFANDESSFEDLLMEHKWPAHINEKDFILKIPRILPPAYSLVIRQFFNTWNIEEMLQVLKQTYPSLIKITRMFSTDNKPLNLVRADFNSLQQVKKLLHEGRITIGHIKNIIKPYYPPTKINKCMKCFNHHHTTKDCNSPFQLCIRCGQPHPYNNNCQNDIKCVNCGSDHYAGHAACPEVQQIRKQIRLDQKEKQTQLLVNLEKDQYKHYSYNNQEFPLLSTQSPSQQQQTMTPNNRHTYASVIQIQPSQQHHKHPLKKDQLQIHLDNILTSFSNKMELRLQQLEERVIDQITEIEKKLDNAKIFVSELEIIIFETILPAIKAIQDCSYTNTRSTSTREDLTKYKCDVANLLTKRNGNQLNSNTTKSSLNHVKHHSKPTATQNKTKPTSPSINNENEST</sequence>
<protein>
    <submittedName>
        <fullName evidence="4">Uncharacterized protein</fullName>
    </submittedName>
</protein>
<proteinExistence type="predicted"/>
<feature type="compositionally biased region" description="Low complexity" evidence="2">
    <location>
        <begin position="1"/>
        <end position="23"/>
    </location>
</feature>
<dbReference type="AlphaFoldDB" id="A0A821UZ00"/>
<comment type="caution">
    <text evidence="4">The sequence shown here is derived from an EMBL/GenBank/DDBJ whole genome shotgun (WGS) entry which is preliminary data.</text>
</comment>
<accession>A0A821UZ00</accession>
<feature type="compositionally biased region" description="Low complexity" evidence="2">
    <location>
        <begin position="36"/>
        <end position="48"/>
    </location>
</feature>
<feature type="compositionally biased region" description="Polar residues" evidence="2">
    <location>
        <begin position="499"/>
        <end position="512"/>
    </location>
</feature>
<keyword evidence="1" id="KW-0175">Coiled coil</keyword>
<evidence type="ECO:0000313" key="5">
    <source>
        <dbReference type="Proteomes" id="UP000663838"/>
    </source>
</evidence>